<keyword evidence="6" id="KW-0378">Hydrolase</keyword>
<dbReference type="InterPro" id="IPR001633">
    <property type="entry name" value="EAL_dom"/>
</dbReference>
<dbReference type="Pfam" id="PF12792">
    <property type="entry name" value="CSS-motif"/>
    <property type="match status" value="1"/>
</dbReference>
<dbReference type="PANTHER" id="PTHR33121">
    <property type="entry name" value="CYCLIC DI-GMP PHOSPHODIESTERASE PDEF"/>
    <property type="match status" value="1"/>
</dbReference>
<dbReference type="InterPro" id="IPR035919">
    <property type="entry name" value="EAL_sf"/>
</dbReference>
<reference evidence="12 13" key="1">
    <citation type="submission" date="2023-01" db="EMBL/GenBank/DDBJ databases">
        <title>Vibrio sp. KJ40-1 sp.nov, isolated from marine algae.</title>
        <authorList>
            <person name="Butt M."/>
            <person name="Kim J.M.J."/>
            <person name="Jeon C.O.C."/>
        </authorList>
    </citation>
    <scope>NUCLEOTIDE SEQUENCE [LARGE SCALE GENOMIC DNA]</scope>
    <source>
        <strain evidence="12 13">KJ40-1</strain>
    </source>
</reference>
<feature type="transmembrane region" description="Helical" evidence="10">
    <location>
        <begin position="26"/>
        <end position="44"/>
    </location>
</feature>
<evidence type="ECO:0000259" key="11">
    <source>
        <dbReference type="PROSITE" id="PS50883"/>
    </source>
</evidence>
<dbReference type="EMBL" id="JAQLOI010000003">
    <property type="protein sequence ID" value="MDB1126111.1"/>
    <property type="molecule type" value="Genomic_DNA"/>
</dbReference>
<dbReference type="SUPFAM" id="SSF141868">
    <property type="entry name" value="EAL domain-like"/>
    <property type="match status" value="1"/>
</dbReference>
<keyword evidence="5 10" id="KW-0812">Transmembrane</keyword>
<name>A0ABT4YY78_9VIBR</name>
<evidence type="ECO:0000256" key="3">
    <source>
        <dbReference type="ARBA" id="ARBA00022475"/>
    </source>
</evidence>
<evidence type="ECO:0000256" key="4">
    <source>
        <dbReference type="ARBA" id="ARBA00022636"/>
    </source>
</evidence>
<dbReference type="InterPro" id="IPR050706">
    <property type="entry name" value="Cyclic-di-GMP_PDE-like"/>
</dbReference>
<evidence type="ECO:0000256" key="6">
    <source>
        <dbReference type="ARBA" id="ARBA00022801"/>
    </source>
</evidence>
<feature type="domain" description="EAL" evidence="11">
    <location>
        <begin position="265"/>
        <end position="517"/>
    </location>
</feature>
<keyword evidence="7 10" id="KW-1133">Transmembrane helix</keyword>
<evidence type="ECO:0000256" key="8">
    <source>
        <dbReference type="ARBA" id="ARBA00023136"/>
    </source>
</evidence>
<comment type="subcellular location">
    <subcellularLocation>
        <location evidence="1">Cell membrane</location>
        <topology evidence="1">Multi-pass membrane protein</topology>
    </subcellularLocation>
</comment>
<evidence type="ECO:0000256" key="10">
    <source>
        <dbReference type="SAM" id="Phobius"/>
    </source>
</evidence>
<accession>A0ABT4YY78</accession>
<comment type="caution">
    <text evidence="12">The sequence shown here is derived from an EMBL/GenBank/DDBJ whole genome shotgun (WGS) entry which is preliminary data.</text>
</comment>
<dbReference type="Gene3D" id="3.20.20.450">
    <property type="entry name" value="EAL domain"/>
    <property type="match status" value="1"/>
</dbReference>
<comment type="catalytic activity">
    <reaction evidence="9">
        <text>3',3'-c-di-GMP + H2O = 5'-phosphoguanylyl(3'-&gt;5')guanosine + H(+)</text>
        <dbReference type="Rhea" id="RHEA:24902"/>
        <dbReference type="ChEBI" id="CHEBI:15377"/>
        <dbReference type="ChEBI" id="CHEBI:15378"/>
        <dbReference type="ChEBI" id="CHEBI:58754"/>
        <dbReference type="ChEBI" id="CHEBI:58805"/>
        <dbReference type="EC" id="3.1.4.52"/>
    </reaction>
</comment>
<dbReference type="RefSeq" id="WP_272140445.1">
    <property type="nucleotide sequence ID" value="NZ_JAQLOI010000003.1"/>
</dbReference>
<dbReference type="SMART" id="SM00052">
    <property type="entry name" value="EAL"/>
    <property type="match status" value="1"/>
</dbReference>
<dbReference type="InterPro" id="IPR024744">
    <property type="entry name" value="CSS-motif_dom"/>
</dbReference>
<keyword evidence="13" id="KW-1185">Reference proteome</keyword>
<dbReference type="Proteomes" id="UP001210678">
    <property type="component" value="Unassembled WGS sequence"/>
</dbReference>
<evidence type="ECO:0000256" key="5">
    <source>
        <dbReference type="ARBA" id="ARBA00022692"/>
    </source>
</evidence>
<organism evidence="12 13">
    <name type="scientific">Vibrio algarum</name>
    <dbReference type="NCBI Taxonomy" id="3020714"/>
    <lineage>
        <taxon>Bacteria</taxon>
        <taxon>Pseudomonadati</taxon>
        <taxon>Pseudomonadota</taxon>
        <taxon>Gammaproteobacteria</taxon>
        <taxon>Vibrionales</taxon>
        <taxon>Vibrionaceae</taxon>
        <taxon>Vibrio</taxon>
    </lineage>
</organism>
<evidence type="ECO:0000256" key="2">
    <source>
        <dbReference type="ARBA" id="ARBA00012282"/>
    </source>
</evidence>
<evidence type="ECO:0000313" key="12">
    <source>
        <dbReference type="EMBL" id="MDB1126111.1"/>
    </source>
</evidence>
<dbReference type="EC" id="3.1.4.52" evidence="2"/>
<sequence>MPDIRALKLIASRTITSKEDSASLKILQIYLVCIVVYLMFVVPLSNKIVEVKTQTLLQEIESQFDHYIEQFSYLLTPSSSGRSCKENLPDLRKSIFNSDRVKEIGIFDQNGQIYCTSNNGDTSFYLYQTIMNRLETSSTHATLSYTRTKFSRTKSIALIFRNETGQGLSILIPPRYLIRHINQALSDSSVNYRIEVISRNLSEQLFDEGMTQFKVKSDKYPLALDVSTTLNYYIIQFFHYCWVPLLLASLISIYYILSLHNKRNNNSLENSLRFAISNDYFELHYQPIVNLQSGNTVGCESLLRWKDPSQGYISPDIFIPLAEKVNLIEDITKLVLGKVSLFLVENASLLSSVYISVNISRSVILKPSFVTFIDELVNTQPTLASKIVLEITEDNNFSQNELGTLKIHLDKLSKHGFRFAVDDFGTGYSGLDFIRQFPFDFVKIDRVFVKSLYDDSTIIPLLNSMMSLATQLNMKTIVEGVEEASQLEILNRLGFVYIQGYYYSKPLPQEELIAFLT</sequence>
<dbReference type="PROSITE" id="PS50883">
    <property type="entry name" value="EAL"/>
    <property type="match status" value="1"/>
</dbReference>
<evidence type="ECO:0000256" key="7">
    <source>
        <dbReference type="ARBA" id="ARBA00022989"/>
    </source>
</evidence>
<keyword evidence="8 10" id="KW-0472">Membrane</keyword>
<keyword evidence="4" id="KW-0973">c-di-GMP</keyword>
<protein>
    <recommendedName>
        <fullName evidence="2">cyclic-guanylate-specific phosphodiesterase</fullName>
        <ecNumber evidence="2">3.1.4.52</ecNumber>
    </recommendedName>
</protein>
<dbReference type="PANTHER" id="PTHR33121:SF79">
    <property type="entry name" value="CYCLIC DI-GMP PHOSPHODIESTERASE PDED-RELATED"/>
    <property type="match status" value="1"/>
</dbReference>
<proteinExistence type="predicted"/>
<evidence type="ECO:0000313" key="13">
    <source>
        <dbReference type="Proteomes" id="UP001210678"/>
    </source>
</evidence>
<evidence type="ECO:0000256" key="1">
    <source>
        <dbReference type="ARBA" id="ARBA00004651"/>
    </source>
</evidence>
<evidence type="ECO:0000256" key="9">
    <source>
        <dbReference type="ARBA" id="ARBA00034290"/>
    </source>
</evidence>
<feature type="transmembrane region" description="Helical" evidence="10">
    <location>
        <begin position="237"/>
        <end position="257"/>
    </location>
</feature>
<gene>
    <name evidence="12" type="ORF">PGX00_21555</name>
</gene>
<dbReference type="CDD" id="cd01948">
    <property type="entry name" value="EAL"/>
    <property type="match status" value="1"/>
</dbReference>
<keyword evidence="3" id="KW-1003">Cell membrane</keyword>
<dbReference type="Pfam" id="PF00563">
    <property type="entry name" value="EAL"/>
    <property type="match status" value="1"/>
</dbReference>